<dbReference type="PANTHER" id="PTHR31497:SF0">
    <property type="entry name" value="AUTOCRINE PROLIFERATION REPRESSOR PROTEIN A"/>
    <property type="match status" value="1"/>
</dbReference>
<comment type="caution">
    <text evidence="1">The sequence shown here is derived from an EMBL/GenBank/DDBJ whole genome shotgun (WGS) entry which is preliminary data.</text>
</comment>
<dbReference type="SUPFAM" id="SSF53474">
    <property type="entry name" value="alpha/beta-Hydrolases"/>
    <property type="match status" value="1"/>
</dbReference>
<sequence>MMPTAGEVSRAIWWHYLVINIPDEIEFGDTGFLYITGGSNTNGRPDITSEDCLLTTLMAVGTNTVTATLFQVPNQPIVFAEDPTKKSRSEDAIIAYTWYHYVMNTSDPEYLLRLPMTKAAVRALDTMASFAAEKNPQVDLTKFVVAGASKRGWTTWTTGAVDKRVIGIIPIVMDLLNMAKNLHHMYRAYGGWTFAFKDYLDLNITMYLDDPRLGQLAAIVDPYAYIDRLTMPKLMICTGGDEFFQNDDTYYYWDQLQGEKYIRVLPNAEHSCVGHFTSIFFDARAFYYSLLLDVPRPSFKWSMESSTTGGSIALSVDTKPTEVLMFRATTLQDKRRDFRLLIGIPDPSKPTIQPVLWFGEKLRLRPMGHT</sequence>
<dbReference type="Pfam" id="PF10142">
    <property type="entry name" value="PhoPQ_related"/>
    <property type="match status" value="1"/>
</dbReference>
<dbReference type="Gene3D" id="3.40.50.1820">
    <property type="entry name" value="alpha/beta hydrolase"/>
    <property type="match status" value="1"/>
</dbReference>
<dbReference type="InterPro" id="IPR009199">
    <property type="entry name" value="PhoPQ-act_pathogen-rel_PqaA"/>
</dbReference>
<evidence type="ECO:0000313" key="1">
    <source>
        <dbReference type="EMBL" id="CAI8010860.1"/>
    </source>
</evidence>
<organism evidence="1 2">
    <name type="scientific">Geodia barretti</name>
    <name type="common">Barrett's horny sponge</name>
    <dbReference type="NCBI Taxonomy" id="519541"/>
    <lineage>
        <taxon>Eukaryota</taxon>
        <taxon>Metazoa</taxon>
        <taxon>Porifera</taxon>
        <taxon>Demospongiae</taxon>
        <taxon>Heteroscleromorpha</taxon>
        <taxon>Tetractinellida</taxon>
        <taxon>Astrophorina</taxon>
        <taxon>Geodiidae</taxon>
        <taxon>Geodia</taxon>
    </lineage>
</organism>
<dbReference type="EMBL" id="CASHTH010001070">
    <property type="protein sequence ID" value="CAI8010860.1"/>
    <property type="molecule type" value="Genomic_DNA"/>
</dbReference>
<reference evidence="1" key="1">
    <citation type="submission" date="2023-03" db="EMBL/GenBank/DDBJ databases">
        <authorList>
            <person name="Steffen K."/>
            <person name="Cardenas P."/>
        </authorList>
    </citation>
    <scope>NUCLEOTIDE SEQUENCE</scope>
</reference>
<dbReference type="Proteomes" id="UP001174909">
    <property type="component" value="Unassembled WGS sequence"/>
</dbReference>
<gene>
    <name evidence="1" type="ORF">GBAR_LOCUS7103</name>
</gene>
<keyword evidence="2" id="KW-1185">Reference proteome</keyword>
<evidence type="ECO:0000313" key="2">
    <source>
        <dbReference type="Proteomes" id="UP001174909"/>
    </source>
</evidence>
<proteinExistence type="predicted"/>
<accession>A0AA35RG53</accession>
<dbReference type="InterPro" id="IPR029058">
    <property type="entry name" value="AB_hydrolase_fold"/>
</dbReference>
<protein>
    <submittedName>
        <fullName evidence="1">Autocrine proliferation repressor protein A</fullName>
    </submittedName>
</protein>
<dbReference type="AlphaFoldDB" id="A0AA35RG53"/>
<dbReference type="PANTHER" id="PTHR31497">
    <property type="entry name" value="AUTOCRINE PROLIFERATION REPRESSOR PROTEIN A"/>
    <property type="match status" value="1"/>
</dbReference>
<name>A0AA35RG53_GEOBA</name>